<accession>A0ABU9XBW0</accession>
<gene>
    <name evidence="1" type="ORF">ABC228_00965</name>
</gene>
<protein>
    <submittedName>
        <fullName evidence="1">DUF3310 domain-containing protein</fullName>
    </submittedName>
</protein>
<dbReference type="Proteomes" id="UP001444625">
    <property type="component" value="Unassembled WGS sequence"/>
</dbReference>
<dbReference type="RefSeq" id="WP_345823218.1">
    <property type="nucleotide sequence ID" value="NZ_JBDIML010000001.1"/>
</dbReference>
<sequence length="136" mass="15574">MSLPSEFKFRPKHTENIFIAKETDTDDFTIFSKDDTQLFKTPVKELAEMIGKGEWVIVDDKYGKSPSDNVNHPSHYQGKTEVIEIIEQATKDLPGFQAYCIGNVLKYVMRHQKKGGMEDLKKASWYLNKVIGGENE</sequence>
<evidence type="ECO:0000313" key="1">
    <source>
        <dbReference type="EMBL" id="MEN2765744.1"/>
    </source>
</evidence>
<comment type="caution">
    <text evidence="1">The sequence shown here is derived from an EMBL/GenBank/DDBJ whole genome shotgun (WGS) entry which is preliminary data.</text>
</comment>
<keyword evidence="2" id="KW-1185">Reference proteome</keyword>
<organism evidence="1 2">
    <name type="scientific">Ornithinibacillus xuwenensis</name>
    <dbReference type="NCBI Taxonomy" id="3144668"/>
    <lineage>
        <taxon>Bacteria</taxon>
        <taxon>Bacillati</taxon>
        <taxon>Bacillota</taxon>
        <taxon>Bacilli</taxon>
        <taxon>Bacillales</taxon>
        <taxon>Bacillaceae</taxon>
        <taxon>Ornithinibacillus</taxon>
    </lineage>
</organism>
<reference evidence="1 2" key="1">
    <citation type="submission" date="2024-05" db="EMBL/GenBank/DDBJ databases">
        <authorList>
            <person name="Haq I."/>
            <person name="Ullah Z."/>
            <person name="Ahmad R."/>
            <person name="Li M."/>
            <person name="Tong Y."/>
        </authorList>
    </citation>
    <scope>NUCLEOTIDE SEQUENCE [LARGE SCALE GENOMIC DNA]</scope>
    <source>
        <strain evidence="1 2">16A2E</strain>
    </source>
</reference>
<proteinExistence type="predicted"/>
<evidence type="ECO:0000313" key="2">
    <source>
        <dbReference type="Proteomes" id="UP001444625"/>
    </source>
</evidence>
<dbReference type="Pfam" id="PF11753">
    <property type="entry name" value="DUF3310"/>
    <property type="match status" value="1"/>
</dbReference>
<dbReference type="EMBL" id="JBDIML010000001">
    <property type="protein sequence ID" value="MEN2765744.1"/>
    <property type="molecule type" value="Genomic_DNA"/>
</dbReference>
<dbReference type="InterPro" id="IPR021739">
    <property type="entry name" value="SaV-like"/>
</dbReference>
<name>A0ABU9XBW0_9BACI</name>